<evidence type="ECO:0000256" key="4">
    <source>
        <dbReference type="ARBA" id="ARBA00022692"/>
    </source>
</evidence>
<dbReference type="Proteomes" id="UP000564806">
    <property type="component" value="Unassembled WGS sequence"/>
</dbReference>
<sequence>MKLTSMQKKNILLLLFLVIVWGVNWPLSKIALAYAPPLLFAGIRTLIGGVLLILLALPRWKSLRFKELWPIYLVSAILSIVFYYGFQTIGLQYVPAGLFSSIVFLQPVLLGIFSWMWLGESMYALKIAGLLLGFIGVASLSVGGFTGSISGWGILLALASALSWAFGTIYMKLRSARVDTLWMTAMQITIGGLILTLSGSVTERWGDILWNGAFIADTLFISIFVIAMGWVVYFKLINEGEAGKVGSFTFLIPLISIGTSVVFLKEQITLNLVIGLLLIVCSIVLVNVKFGRSAKLSAN</sequence>
<accession>A0A850EKD7</accession>
<dbReference type="PANTHER" id="PTHR32322">
    <property type="entry name" value="INNER MEMBRANE TRANSPORTER"/>
    <property type="match status" value="1"/>
</dbReference>
<dbReference type="AlphaFoldDB" id="A0A850EKD7"/>
<evidence type="ECO:0000256" key="5">
    <source>
        <dbReference type="ARBA" id="ARBA00022989"/>
    </source>
</evidence>
<proteinExistence type="inferred from homology"/>
<feature type="transmembrane region" description="Helical" evidence="7">
    <location>
        <begin position="38"/>
        <end position="57"/>
    </location>
</feature>
<dbReference type="GO" id="GO:0005886">
    <property type="term" value="C:plasma membrane"/>
    <property type="evidence" value="ECO:0007669"/>
    <property type="project" value="UniProtKB-SubCell"/>
</dbReference>
<feature type="domain" description="EamA" evidence="8">
    <location>
        <begin position="152"/>
        <end position="287"/>
    </location>
</feature>
<dbReference type="EMBL" id="JABWCS010000198">
    <property type="protein sequence ID" value="NUU60199.1"/>
    <property type="molecule type" value="Genomic_DNA"/>
</dbReference>
<name>A0A850EKD7_9BACL</name>
<feature type="transmembrane region" description="Helical" evidence="7">
    <location>
        <begin position="123"/>
        <end position="143"/>
    </location>
</feature>
<protein>
    <submittedName>
        <fullName evidence="9">DMT family transporter</fullName>
    </submittedName>
</protein>
<feature type="domain" description="EamA" evidence="8">
    <location>
        <begin position="11"/>
        <end position="140"/>
    </location>
</feature>
<evidence type="ECO:0000256" key="3">
    <source>
        <dbReference type="ARBA" id="ARBA00022475"/>
    </source>
</evidence>
<reference evidence="9" key="1">
    <citation type="submission" date="2020-06" db="EMBL/GenBank/DDBJ databases">
        <title>Paenibacillus sp. nov., isolated from soil.</title>
        <authorList>
            <person name="Seo Y.L."/>
        </authorList>
    </citation>
    <scope>NUCLEOTIDE SEQUENCE [LARGE SCALE GENOMIC DNA]</scope>
    <source>
        <strain evidence="9">JW14</strain>
    </source>
</reference>
<evidence type="ECO:0000256" key="1">
    <source>
        <dbReference type="ARBA" id="ARBA00004651"/>
    </source>
</evidence>
<evidence type="ECO:0000256" key="6">
    <source>
        <dbReference type="ARBA" id="ARBA00023136"/>
    </source>
</evidence>
<evidence type="ECO:0000313" key="9">
    <source>
        <dbReference type="EMBL" id="NUU60199.1"/>
    </source>
</evidence>
<gene>
    <name evidence="9" type="ORF">HPT30_07565</name>
</gene>
<comment type="similarity">
    <text evidence="2">Belongs to the EamA transporter family.</text>
</comment>
<organism evidence="9 10">
    <name type="scientific">Paenibacillus agri</name>
    <dbReference type="NCBI Taxonomy" id="2744309"/>
    <lineage>
        <taxon>Bacteria</taxon>
        <taxon>Bacillati</taxon>
        <taxon>Bacillota</taxon>
        <taxon>Bacilli</taxon>
        <taxon>Bacillales</taxon>
        <taxon>Paenibacillaceae</taxon>
        <taxon>Paenibacillus</taxon>
    </lineage>
</organism>
<feature type="transmembrane region" description="Helical" evidence="7">
    <location>
        <begin position="149"/>
        <end position="169"/>
    </location>
</feature>
<keyword evidence="3" id="KW-1003">Cell membrane</keyword>
<keyword evidence="10" id="KW-1185">Reference proteome</keyword>
<evidence type="ECO:0000256" key="2">
    <source>
        <dbReference type="ARBA" id="ARBA00007362"/>
    </source>
</evidence>
<evidence type="ECO:0000259" key="8">
    <source>
        <dbReference type="Pfam" id="PF00892"/>
    </source>
</evidence>
<keyword evidence="5 7" id="KW-1133">Transmembrane helix</keyword>
<feature type="transmembrane region" description="Helical" evidence="7">
    <location>
        <begin position="270"/>
        <end position="288"/>
    </location>
</feature>
<feature type="transmembrane region" description="Helical" evidence="7">
    <location>
        <begin position="245"/>
        <end position="264"/>
    </location>
</feature>
<feature type="transmembrane region" description="Helical" evidence="7">
    <location>
        <begin position="208"/>
        <end position="233"/>
    </location>
</feature>
<feature type="transmembrane region" description="Helical" evidence="7">
    <location>
        <begin position="181"/>
        <end position="202"/>
    </location>
</feature>
<dbReference type="SUPFAM" id="SSF103481">
    <property type="entry name" value="Multidrug resistance efflux transporter EmrE"/>
    <property type="match status" value="2"/>
</dbReference>
<comment type="caution">
    <text evidence="9">The sequence shown here is derived from an EMBL/GenBank/DDBJ whole genome shotgun (WGS) entry which is preliminary data.</text>
</comment>
<dbReference type="InterPro" id="IPR000620">
    <property type="entry name" value="EamA_dom"/>
</dbReference>
<dbReference type="PANTHER" id="PTHR32322:SF18">
    <property type="entry name" value="S-ADENOSYLMETHIONINE_S-ADENOSYLHOMOCYSTEINE TRANSPORTER"/>
    <property type="match status" value="1"/>
</dbReference>
<comment type="subcellular location">
    <subcellularLocation>
        <location evidence="1">Cell membrane</location>
        <topology evidence="1">Multi-pass membrane protein</topology>
    </subcellularLocation>
</comment>
<dbReference type="Pfam" id="PF00892">
    <property type="entry name" value="EamA"/>
    <property type="match status" value="2"/>
</dbReference>
<dbReference type="InterPro" id="IPR037185">
    <property type="entry name" value="EmrE-like"/>
</dbReference>
<keyword evidence="6 7" id="KW-0472">Membrane</keyword>
<keyword evidence="4 7" id="KW-0812">Transmembrane</keyword>
<evidence type="ECO:0000313" key="10">
    <source>
        <dbReference type="Proteomes" id="UP000564806"/>
    </source>
</evidence>
<dbReference type="InterPro" id="IPR050638">
    <property type="entry name" value="AA-Vitamin_Transporters"/>
</dbReference>
<evidence type="ECO:0000256" key="7">
    <source>
        <dbReference type="SAM" id="Phobius"/>
    </source>
</evidence>
<feature type="transmembrane region" description="Helical" evidence="7">
    <location>
        <begin position="69"/>
        <end position="86"/>
    </location>
</feature>
<feature type="transmembrane region" description="Helical" evidence="7">
    <location>
        <begin position="98"/>
        <end position="118"/>
    </location>
</feature>